<name>A0A8K0KPI1_LADFU</name>
<dbReference type="Pfam" id="PF17832">
    <property type="entry name" value="Pre-PUA"/>
    <property type="match status" value="1"/>
</dbReference>
<accession>A0A8K0KPI1</accession>
<dbReference type="InterPro" id="IPR039759">
    <property type="entry name" value="eIF2D_SUI1"/>
</dbReference>
<dbReference type="FunFam" id="3.10.400.20:FF:000002">
    <property type="entry name" value="Eukaryotic translation initiation factor 2D"/>
    <property type="match status" value="1"/>
</dbReference>
<dbReference type="Gene3D" id="3.30.780.10">
    <property type="entry name" value="SUI1-like domain"/>
    <property type="match status" value="1"/>
</dbReference>
<dbReference type="CDD" id="cd21156">
    <property type="entry name" value="PUA_eIF2d-like"/>
    <property type="match status" value="1"/>
</dbReference>
<dbReference type="InterPro" id="IPR036877">
    <property type="entry name" value="SUI1_dom_sf"/>
</dbReference>
<keyword evidence="1" id="KW-0963">Cytoplasm</keyword>
<reference evidence="4" key="1">
    <citation type="submission" date="2013-04" db="EMBL/GenBank/DDBJ databases">
        <authorList>
            <person name="Qu J."/>
            <person name="Murali S.C."/>
            <person name="Bandaranaike D."/>
            <person name="Bellair M."/>
            <person name="Blankenburg K."/>
            <person name="Chao H."/>
            <person name="Dinh H."/>
            <person name="Doddapaneni H."/>
            <person name="Downs B."/>
            <person name="Dugan-Rocha S."/>
            <person name="Elkadiri S."/>
            <person name="Gnanaolivu R.D."/>
            <person name="Hernandez B."/>
            <person name="Javaid M."/>
            <person name="Jayaseelan J.C."/>
            <person name="Lee S."/>
            <person name="Li M."/>
            <person name="Ming W."/>
            <person name="Munidasa M."/>
            <person name="Muniz J."/>
            <person name="Nguyen L."/>
            <person name="Ongeri F."/>
            <person name="Osuji N."/>
            <person name="Pu L.-L."/>
            <person name="Puazo M."/>
            <person name="Qu C."/>
            <person name="Quiroz J."/>
            <person name="Raj R."/>
            <person name="Weissenberger G."/>
            <person name="Xin Y."/>
            <person name="Zou X."/>
            <person name="Han Y."/>
            <person name="Richards S."/>
            <person name="Worley K."/>
            <person name="Muzny D."/>
            <person name="Gibbs R."/>
        </authorList>
    </citation>
    <scope>NUCLEOTIDE SEQUENCE</scope>
    <source>
        <strain evidence="4">Sampled in the wild</strain>
    </source>
</reference>
<dbReference type="InterPro" id="IPR039757">
    <property type="entry name" value="EIF2D"/>
</dbReference>
<dbReference type="GO" id="GO:0001731">
    <property type="term" value="P:formation of translation preinitiation complex"/>
    <property type="evidence" value="ECO:0007669"/>
    <property type="project" value="InterPro"/>
</dbReference>
<sequence>MFKKPYRVKTNTQVKASERKRIRLEIGSHFPQLTEDDLASLIPNKETISVLKIAAHSGENVMVYLAEKTPVAFVINKVMYPTVYMLWKFPTLVHSYTTYPVVFSKLVGGADLMLPGVVVEEPFTIKSFGKVEKGDVVAVNLTDNFAPVAVGTAALSSFDMYMSAKRGKCVHIVHFYGDQLCTNVKLSPPSIPHPSVIGIDEGVAVLEECDSIVTSKQGKSSEGNGCPNAPDAGKLANLKLEEKGVSDENAAEVSESREVEYESLAFCKLELGDDAVDRVEKEVDYITEDANMTSESENEDEESIKEIIEIESEMQENVTEEGECGLAQESSKTNDSENISEEASVPSNQEVMDKLLEYSFLKALKTTARKLNLPVLTSNFYKVHMIPSCPKGELLDLKKSSYKKLSKFLKEMEEKGVIEVRELTKGVESITNINFSNPLLKHFVEDSDDDDECNEAIGTKKPAEINEMKGDSLLGTMIRQHLTDYVTQHALQSASDKSFCLSILYVKCKLFSRFVKLDHLLSSCLRVKEDELAWKELFVTCIEQMGHSFSVGQTGQITKGKLKPIEIIVATRTGNKKVTLINNLESYGINCSEFAKKCQHGVAASATVTQLPGTKAAQVMVQGNQVIFLEKLLTGR</sequence>
<dbReference type="SUPFAM" id="SSF55159">
    <property type="entry name" value="eIF1-like"/>
    <property type="match status" value="1"/>
</dbReference>
<dbReference type="Pfam" id="PF25304">
    <property type="entry name" value="WHD_eIF2D"/>
    <property type="match status" value="1"/>
</dbReference>
<evidence type="ECO:0000256" key="2">
    <source>
        <dbReference type="SAM" id="MobiDB-lite"/>
    </source>
</evidence>
<dbReference type="InterPro" id="IPR057429">
    <property type="entry name" value="WH_eIF2D"/>
</dbReference>
<dbReference type="InterPro" id="IPR048248">
    <property type="entry name" value="PUA_eIF2d-like"/>
</dbReference>
<keyword evidence="5" id="KW-1185">Reference proteome</keyword>
<dbReference type="Pfam" id="PF01253">
    <property type="entry name" value="SUI1"/>
    <property type="match status" value="1"/>
</dbReference>
<dbReference type="GO" id="GO:0005737">
    <property type="term" value="C:cytoplasm"/>
    <property type="evidence" value="ECO:0007669"/>
    <property type="project" value="UniProtKB-SubCell"/>
</dbReference>
<feature type="domain" description="SUI1" evidence="3">
    <location>
        <begin position="565"/>
        <end position="634"/>
    </location>
</feature>
<dbReference type="PROSITE" id="PS50890">
    <property type="entry name" value="PUA"/>
    <property type="match status" value="1"/>
</dbReference>
<comment type="caution">
    <text evidence="4">The sequence shown here is derived from an EMBL/GenBank/DDBJ whole genome shotgun (WGS) entry which is preliminary data.</text>
</comment>
<dbReference type="EMBL" id="KZ309393">
    <property type="protein sequence ID" value="KAG8238615.1"/>
    <property type="molecule type" value="Genomic_DNA"/>
</dbReference>
<reference evidence="4" key="2">
    <citation type="submission" date="2017-10" db="EMBL/GenBank/DDBJ databases">
        <title>Ladona fulva Genome sequencing and assembly.</title>
        <authorList>
            <person name="Murali S."/>
            <person name="Richards S."/>
            <person name="Bandaranaike D."/>
            <person name="Bellair M."/>
            <person name="Blankenburg K."/>
            <person name="Chao H."/>
            <person name="Dinh H."/>
            <person name="Doddapaneni H."/>
            <person name="Dugan-Rocha S."/>
            <person name="Elkadiri S."/>
            <person name="Gnanaolivu R."/>
            <person name="Hernandez B."/>
            <person name="Skinner E."/>
            <person name="Javaid M."/>
            <person name="Lee S."/>
            <person name="Li M."/>
            <person name="Ming W."/>
            <person name="Munidasa M."/>
            <person name="Muniz J."/>
            <person name="Nguyen L."/>
            <person name="Hughes D."/>
            <person name="Osuji N."/>
            <person name="Pu L.-L."/>
            <person name="Puazo M."/>
            <person name="Qu C."/>
            <person name="Quiroz J."/>
            <person name="Raj R."/>
            <person name="Weissenberger G."/>
            <person name="Xin Y."/>
            <person name="Zou X."/>
            <person name="Han Y."/>
            <person name="Worley K."/>
            <person name="Muzny D."/>
            <person name="Gibbs R."/>
        </authorList>
    </citation>
    <scope>NUCLEOTIDE SEQUENCE</scope>
    <source>
        <strain evidence="4">Sampled in the wild</strain>
    </source>
</reference>
<evidence type="ECO:0000259" key="3">
    <source>
        <dbReference type="PROSITE" id="PS50296"/>
    </source>
</evidence>
<dbReference type="OrthoDB" id="199771at2759"/>
<organism evidence="4 5">
    <name type="scientific">Ladona fulva</name>
    <name type="common">Scarce chaser dragonfly</name>
    <name type="synonym">Libellula fulva</name>
    <dbReference type="NCBI Taxonomy" id="123851"/>
    <lineage>
        <taxon>Eukaryota</taxon>
        <taxon>Metazoa</taxon>
        <taxon>Ecdysozoa</taxon>
        <taxon>Arthropoda</taxon>
        <taxon>Hexapoda</taxon>
        <taxon>Insecta</taxon>
        <taxon>Pterygota</taxon>
        <taxon>Palaeoptera</taxon>
        <taxon>Odonata</taxon>
        <taxon>Epiprocta</taxon>
        <taxon>Anisoptera</taxon>
        <taxon>Libelluloidea</taxon>
        <taxon>Libellulidae</taxon>
        <taxon>Ladona</taxon>
    </lineage>
</organism>
<dbReference type="InterPro" id="IPR048247">
    <property type="entry name" value="eIF2D_N"/>
</dbReference>
<dbReference type="PANTHER" id="PTHR12217:SF4">
    <property type="entry name" value="EUKARYOTIC TRANSLATION INITIATION FACTOR 2D"/>
    <property type="match status" value="1"/>
</dbReference>
<dbReference type="Pfam" id="PF26292">
    <property type="entry name" value="PUA_elF2D"/>
    <property type="match status" value="1"/>
</dbReference>
<dbReference type="Proteomes" id="UP000792457">
    <property type="component" value="Unassembled WGS sequence"/>
</dbReference>
<feature type="compositionally biased region" description="Acidic residues" evidence="2">
    <location>
        <begin position="314"/>
        <end position="323"/>
    </location>
</feature>
<dbReference type="GO" id="GO:0003723">
    <property type="term" value="F:RNA binding"/>
    <property type="evidence" value="ECO:0007669"/>
    <property type="project" value="InterPro"/>
</dbReference>
<dbReference type="PROSITE" id="PS50296">
    <property type="entry name" value="SUI1"/>
    <property type="match status" value="1"/>
</dbReference>
<dbReference type="SUPFAM" id="SSF88697">
    <property type="entry name" value="PUA domain-like"/>
    <property type="match status" value="1"/>
</dbReference>
<evidence type="ECO:0000313" key="5">
    <source>
        <dbReference type="Proteomes" id="UP000792457"/>
    </source>
</evidence>
<evidence type="ECO:0000313" key="4">
    <source>
        <dbReference type="EMBL" id="KAG8238615.1"/>
    </source>
</evidence>
<dbReference type="PANTHER" id="PTHR12217">
    <property type="entry name" value="EUKARYOTIC TRANSLATION INITIATION FACTOR 2D"/>
    <property type="match status" value="1"/>
</dbReference>
<dbReference type="GO" id="GO:0003743">
    <property type="term" value="F:translation initiation factor activity"/>
    <property type="evidence" value="ECO:0007669"/>
    <property type="project" value="InterPro"/>
</dbReference>
<dbReference type="AlphaFoldDB" id="A0A8K0KPI1"/>
<proteinExistence type="predicted"/>
<dbReference type="Gene3D" id="3.10.400.20">
    <property type="match status" value="1"/>
</dbReference>
<protein>
    <recommendedName>
        <fullName evidence="3">SUI1 domain-containing protein</fullName>
    </recommendedName>
</protein>
<evidence type="ECO:0000256" key="1">
    <source>
        <dbReference type="ARBA" id="ARBA00022490"/>
    </source>
</evidence>
<dbReference type="InterPro" id="IPR001950">
    <property type="entry name" value="SUI1"/>
</dbReference>
<dbReference type="CDD" id="cd11608">
    <property type="entry name" value="eIF2D_C"/>
    <property type="match status" value="1"/>
</dbReference>
<feature type="compositionally biased region" description="Polar residues" evidence="2">
    <location>
        <begin position="328"/>
        <end position="337"/>
    </location>
</feature>
<dbReference type="InterPro" id="IPR041366">
    <property type="entry name" value="Pre-PUA"/>
</dbReference>
<dbReference type="NCBIfam" id="TIGR00451">
    <property type="entry name" value="unchar_dom_2"/>
    <property type="match status" value="1"/>
</dbReference>
<gene>
    <name evidence="4" type="ORF">J437_LFUL017742</name>
</gene>
<dbReference type="InterPro" id="IPR004521">
    <property type="entry name" value="Uncharacterised_CHP00451"/>
</dbReference>
<feature type="region of interest" description="Disordered" evidence="2">
    <location>
        <begin position="314"/>
        <end position="346"/>
    </location>
</feature>
<dbReference type="InterPro" id="IPR015947">
    <property type="entry name" value="PUA-like_sf"/>
</dbReference>
<dbReference type="CDD" id="cd11610">
    <property type="entry name" value="eIF2D_N"/>
    <property type="match status" value="1"/>
</dbReference>